<evidence type="ECO:0000313" key="2">
    <source>
        <dbReference type="EMBL" id="MFC6955892.1"/>
    </source>
</evidence>
<protein>
    <recommendedName>
        <fullName evidence="4">WXG100 family type VII secretion target</fullName>
    </recommendedName>
</protein>
<comment type="caution">
    <text evidence="2">The sequence shown here is derived from an EMBL/GenBank/DDBJ whole genome shotgun (WGS) entry which is preliminary data.</text>
</comment>
<reference evidence="3" key="1">
    <citation type="journal article" date="2019" name="Int. J. Syst. Evol. Microbiol.">
        <title>The Global Catalogue of Microorganisms (GCM) 10K type strain sequencing project: providing services to taxonomists for standard genome sequencing and annotation.</title>
        <authorList>
            <consortium name="The Broad Institute Genomics Platform"/>
            <consortium name="The Broad Institute Genome Sequencing Center for Infectious Disease"/>
            <person name="Wu L."/>
            <person name="Ma J."/>
        </authorList>
    </citation>
    <scope>NUCLEOTIDE SEQUENCE [LARGE SCALE GENOMIC DNA]</scope>
    <source>
        <strain evidence="3">KACC 12634</strain>
    </source>
</reference>
<organism evidence="2 3">
    <name type="scientific">Glycomyces mayteni</name>
    <dbReference type="NCBI Taxonomy" id="543887"/>
    <lineage>
        <taxon>Bacteria</taxon>
        <taxon>Bacillati</taxon>
        <taxon>Actinomycetota</taxon>
        <taxon>Actinomycetes</taxon>
        <taxon>Glycomycetales</taxon>
        <taxon>Glycomycetaceae</taxon>
        <taxon>Glycomyces</taxon>
    </lineage>
</organism>
<sequence length="551" mass="59075">MAADPIREPDFGTVLDRAVADFRKALLKRWRERAAEVVAEGKGRFPQGWRRSGGAEPMWPYWEALARLHVDYRHYRCRVVHWAESGQNGPVPKCEGSMDLGPVSMERPSYIDAKGVQRAIPDRIECGMPQIMAQIEAWSHQEAAVVRAALPEFGVHDLGEIEQAQAALLNLGGQLGLEAAKGSDQTLPFKPASNADLLSDLGKLAENNNDDAGWYAAWTGAAAKALKDGFFDSVEPTFKNQAGIAGSLSNLYAARGTVVYQGRSGDLKILTEATKALGETKTTETDLDVVWKVFGAIGTGVAAFPPATAVGTVVSLAGIAGEIFLPKVKSVSYATTVEEAMKAVWDDIDDHNTEVASAESDFSSGAAAVRDVVYGIHSFNLEFYDITQNNAKGNAGKGAHADVDEIMKIAGTCFEAAKTYEGLVRLLDGLDGAEPSLSDKDGAEAGGDAKLKGLREEFRGFLSTACGRLYETGTQIKEAARLYAKTDEEQAAVFASIEWEEGEAPEKAKAWAEATDRSGWDPYEGSSVMEGQKRPGHNDPGADDYATALGG</sequence>
<feature type="compositionally biased region" description="Basic and acidic residues" evidence="1">
    <location>
        <begin position="504"/>
        <end position="519"/>
    </location>
</feature>
<name>A0ABW2D4A6_9ACTN</name>
<accession>A0ABW2D4A6</accession>
<feature type="region of interest" description="Disordered" evidence="1">
    <location>
        <begin position="504"/>
        <end position="551"/>
    </location>
</feature>
<gene>
    <name evidence="2" type="ORF">ACFQS3_01655</name>
</gene>
<dbReference type="InterPro" id="IPR003006">
    <property type="entry name" value="Ig/MHC_CS"/>
</dbReference>
<evidence type="ECO:0008006" key="4">
    <source>
        <dbReference type="Google" id="ProtNLM"/>
    </source>
</evidence>
<dbReference type="Proteomes" id="UP001596470">
    <property type="component" value="Unassembled WGS sequence"/>
</dbReference>
<proteinExistence type="predicted"/>
<dbReference type="EMBL" id="JBHSYS010000001">
    <property type="protein sequence ID" value="MFC6955892.1"/>
    <property type="molecule type" value="Genomic_DNA"/>
</dbReference>
<dbReference type="RefSeq" id="WP_382352945.1">
    <property type="nucleotide sequence ID" value="NZ_JBHMBP010000004.1"/>
</dbReference>
<evidence type="ECO:0000313" key="3">
    <source>
        <dbReference type="Proteomes" id="UP001596470"/>
    </source>
</evidence>
<evidence type="ECO:0000256" key="1">
    <source>
        <dbReference type="SAM" id="MobiDB-lite"/>
    </source>
</evidence>
<keyword evidence="3" id="KW-1185">Reference proteome</keyword>
<dbReference type="PROSITE" id="PS00290">
    <property type="entry name" value="IG_MHC"/>
    <property type="match status" value="1"/>
</dbReference>